<keyword evidence="1" id="KW-0175">Coiled coil</keyword>
<dbReference type="Proteomes" id="UP000176864">
    <property type="component" value="Unassembled WGS sequence"/>
</dbReference>
<comment type="caution">
    <text evidence="2">The sequence shown here is derived from an EMBL/GenBank/DDBJ whole genome shotgun (WGS) entry which is preliminary data.</text>
</comment>
<evidence type="ECO:0000256" key="1">
    <source>
        <dbReference type="SAM" id="Coils"/>
    </source>
</evidence>
<feature type="coiled-coil region" evidence="1">
    <location>
        <begin position="142"/>
        <end position="176"/>
    </location>
</feature>
<reference evidence="2 3" key="1">
    <citation type="journal article" date="2016" name="Nat. Commun.">
        <title>Thousands of microbial genomes shed light on interconnected biogeochemical processes in an aquifer system.</title>
        <authorList>
            <person name="Anantharaman K."/>
            <person name="Brown C.T."/>
            <person name="Hug L.A."/>
            <person name="Sharon I."/>
            <person name="Castelle C.J."/>
            <person name="Probst A.J."/>
            <person name="Thomas B.C."/>
            <person name="Singh A."/>
            <person name="Wilkins M.J."/>
            <person name="Karaoz U."/>
            <person name="Brodie E.L."/>
            <person name="Williams K.H."/>
            <person name="Hubbard S.S."/>
            <person name="Banfield J.F."/>
        </authorList>
    </citation>
    <scope>NUCLEOTIDE SEQUENCE [LARGE SCALE GENOMIC DNA]</scope>
</reference>
<dbReference type="AlphaFoldDB" id="A0A1F5NJR1"/>
<evidence type="ECO:0000313" key="2">
    <source>
        <dbReference type="EMBL" id="OGE77858.1"/>
    </source>
</evidence>
<evidence type="ECO:0000313" key="3">
    <source>
        <dbReference type="Proteomes" id="UP000176864"/>
    </source>
</evidence>
<name>A0A1F5NJR1_9BACT</name>
<gene>
    <name evidence="2" type="ORF">A2751_02325</name>
</gene>
<dbReference type="STRING" id="1817824.A2751_02325"/>
<organism evidence="2 3">
    <name type="scientific">Candidatus Doudnabacteria bacterium RIFCSPHIGHO2_01_FULL_46_14</name>
    <dbReference type="NCBI Taxonomy" id="1817824"/>
    <lineage>
        <taxon>Bacteria</taxon>
        <taxon>Candidatus Doudnaibacteriota</taxon>
    </lineage>
</organism>
<protein>
    <submittedName>
        <fullName evidence="2">Uncharacterized protein</fullName>
    </submittedName>
</protein>
<accession>A0A1F5NJR1</accession>
<proteinExistence type="predicted"/>
<sequence>MDTENARLKLAENMALLAKEDKGIEQIRDEKVPVTPLPSEVKILAGALLPHSDRLGHLFGSVPTNNGWSLAIAEIPRTDSRRCTATCLVAQKQGRKIRLSQGVWFERHALLVKPSEVLGAVQALSTLPAVLLAWQADVEKGKKEAVRKLQNTEGELVEAEKQLHKLCRELIEVSQQILGSTEEKR</sequence>
<dbReference type="EMBL" id="MFEK01000016">
    <property type="protein sequence ID" value="OGE77858.1"/>
    <property type="molecule type" value="Genomic_DNA"/>
</dbReference>